<comment type="caution">
    <text evidence="1">The sequence shown here is derived from an EMBL/GenBank/DDBJ whole genome shotgun (WGS) entry which is preliminary data.</text>
</comment>
<name>A0A2W5STY8_9BACT</name>
<reference evidence="1 2" key="1">
    <citation type="submission" date="2017-08" db="EMBL/GenBank/DDBJ databases">
        <title>Infants hospitalized years apart are colonized by the same room-sourced microbial strains.</title>
        <authorList>
            <person name="Brooks B."/>
            <person name="Olm M.R."/>
            <person name="Firek B.A."/>
            <person name="Baker R."/>
            <person name="Thomas B.C."/>
            <person name="Morowitz M.J."/>
            <person name="Banfield J.F."/>
        </authorList>
    </citation>
    <scope>NUCLEOTIDE SEQUENCE [LARGE SCALE GENOMIC DNA]</scope>
    <source>
        <strain evidence="1">S2_003_000_R2_14</strain>
    </source>
</reference>
<dbReference type="Proteomes" id="UP000249061">
    <property type="component" value="Unassembled WGS sequence"/>
</dbReference>
<evidence type="ECO:0000313" key="1">
    <source>
        <dbReference type="EMBL" id="PZR05117.1"/>
    </source>
</evidence>
<sequence>MRKLVWVLLLAGCGGGLERVSFVTDFLSYAPGGRVMLSLGNVSATDVKVNLCLARLVDEQGASVGVTKVESCDSLEGEVIPPGEQRSVRKTMPASVSGKLRYEATIVLPNGRGETVLSPVFTVQ</sequence>
<dbReference type="AlphaFoldDB" id="A0A2W5STY8"/>
<organism evidence="1 2">
    <name type="scientific">Archangium gephyra</name>
    <dbReference type="NCBI Taxonomy" id="48"/>
    <lineage>
        <taxon>Bacteria</taxon>
        <taxon>Pseudomonadati</taxon>
        <taxon>Myxococcota</taxon>
        <taxon>Myxococcia</taxon>
        <taxon>Myxococcales</taxon>
        <taxon>Cystobacterineae</taxon>
        <taxon>Archangiaceae</taxon>
        <taxon>Archangium</taxon>
    </lineage>
</organism>
<proteinExistence type="predicted"/>
<protein>
    <submittedName>
        <fullName evidence="1">Uncharacterized protein</fullName>
    </submittedName>
</protein>
<accession>A0A2W5STY8</accession>
<dbReference type="EMBL" id="QFQP01000048">
    <property type="protein sequence ID" value="PZR05117.1"/>
    <property type="molecule type" value="Genomic_DNA"/>
</dbReference>
<gene>
    <name evidence="1" type="ORF">DI536_33010</name>
</gene>
<evidence type="ECO:0000313" key="2">
    <source>
        <dbReference type="Proteomes" id="UP000249061"/>
    </source>
</evidence>